<dbReference type="InterPro" id="IPR052789">
    <property type="entry name" value="SSUH2_homolog"/>
</dbReference>
<feature type="transmembrane region" description="Helical" evidence="1">
    <location>
        <begin position="415"/>
        <end position="438"/>
    </location>
</feature>
<evidence type="ECO:0000313" key="2">
    <source>
        <dbReference type="EMBL" id="SQB99217.1"/>
    </source>
</evidence>
<dbReference type="InterPro" id="IPR001305">
    <property type="entry name" value="HSP_DnaJ_Cys-rich_dom"/>
</dbReference>
<dbReference type="RefSeq" id="WP_112058866.1">
    <property type="nucleotide sequence ID" value="NZ_UAWL01000006.1"/>
</dbReference>
<protein>
    <submittedName>
        <fullName evidence="2">Chaperone protein DnaJ</fullName>
    </submittedName>
</protein>
<sequence length="447" mass="51926">MPQESEVKDFIIQYLNAHTRYTFNDIELRDFIAFECVLDVTLNHTLKIIVNESKNNKTNTSILPLSEYQNMVQNKFDAEYINPQHLQALFKKINDSDWNQWGDILYDLPQSFTYKKRCNSCDGRGHITCIKCENGYKECSPCSGTGRVKKTENKKDRKLSYYIDCDRCRGTGIVKCSTCEGKGTVACFKCKASGILSTIATTTFRYKRQTHYDITPQGNYPFNPMEVINNLSLENLDEYGTTLHDTIEKKQQHIIEKYHIAIPMYECKINLDSKSFTWRLYGKDLQVASNDNIIMTILDSDIQALKNIAKSSYELFLLLHTRKVIKPLYNLLINKTLFKQIPPDIFQNMEQQSQKIEKHIQTLGQTPKITYKLESAKAKLKDFQDSFDKTLQNVGATKEYIREVFGYFHSIEAKYLNISCVLWFLLSLVFVIPLYFGLIREWVFPNG</sequence>
<organism evidence="2 3">
    <name type="scientific">Helicobacter fennelliae</name>
    <dbReference type="NCBI Taxonomy" id="215"/>
    <lineage>
        <taxon>Bacteria</taxon>
        <taxon>Pseudomonadati</taxon>
        <taxon>Campylobacterota</taxon>
        <taxon>Epsilonproteobacteria</taxon>
        <taxon>Campylobacterales</taxon>
        <taxon>Helicobacteraceae</taxon>
        <taxon>Helicobacter</taxon>
    </lineage>
</organism>
<dbReference type="GO" id="GO:0051082">
    <property type="term" value="F:unfolded protein binding"/>
    <property type="evidence" value="ECO:0007669"/>
    <property type="project" value="InterPro"/>
</dbReference>
<dbReference type="Gene3D" id="2.10.230.10">
    <property type="entry name" value="Heat shock protein DnaJ, cysteine-rich domain"/>
    <property type="match status" value="1"/>
</dbReference>
<keyword evidence="1" id="KW-0472">Membrane</keyword>
<dbReference type="EMBL" id="UAWL01000006">
    <property type="protein sequence ID" value="SQB99217.1"/>
    <property type="molecule type" value="Genomic_DNA"/>
</dbReference>
<dbReference type="Proteomes" id="UP000250166">
    <property type="component" value="Unassembled WGS sequence"/>
</dbReference>
<dbReference type="CDD" id="cd10719">
    <property type="entry name" value="DnaJ_zf"/>
    <property type="match status" value="1"/>
</dbReference>
<dbReference type="PANTHER" id="PTHR48465">
    <property type="entry name" value="PROTEIN SSUH2 HOMOLOG"/>
    <property type="match status" value="1"/>
</dbReference>
<evidence type="ECO:0000313" key="3">
    <source>
        <dbReference type="Proteomes" id="UP000250166"/>
    </source>
</evidence>
<dbReference type="GO" id="GO:0031072">
    <property type="term" value="F:heat shock protein binding"/>
    <property type="evidence" value="ECO:0007669"/>
    <property type="project" value="InterPro"/>
</dbReference>
<dbReference type="InterPro" id="IPR036410">
    <property type="entry name" value="HSP_DnaJ_Cys-rich_dom_sf"/>
</dbReference>
<gene>
    <name evidence="2" type="ORF">NCTC13102_01639</name>
</gene>
<evidence type="ECO:0000256" key="1">
    <source>
        <dbReference type="SAM" id="Phobius"/>
    </source>
</evidence>
<proteinExistence type="predicted"/>
<keyword evidence="1" id="KW-1133">Transmembrane helix</keyword>
<dbReference type="SUPFAM" id="SSF57938">
    <property type="entry name" value="DnaJ/Hsp40 cysteine-rich domain"/>
    <property type="match status" value="1"/>
</dbReference>
<name>A0A2X3BBR0_9HELI</name>
<dbReference type="PANTHER" id="PTHR48465:SF1">
    <property type="entry name" value="PROTEIN SSUH2 HOMOLOG"/>
    <property type="match status" value="1"/>
</dbReference>
<keyword evidence="1" id="KW-0812">Transmembrane</keyword>
<reference evidence="2 3" key="1">
    <citation type="submission" date="2018-06" db="EMBL/GenBank/DDBJ databases">
        <authorList>
            <consortium name="Pathogen Informatics"/>
            <person name="Doyle S."/>
        </authorList>
    </citation>
    <scope>NUCLEOTIDE SEQUENCE [LARGE SCALE GENOMIC DNA]</scope>
    <source>
        <strain evidence="2 3">NCTC13102</strain>
    </source>
</reference>
<dbReference type="AlphaFoldDB" id="A0A2X3BBR0"/>
<accession>A0A2X3BBR0</accession>